<accession>A0A2S1RAR2</accession>
<evidence type="ECO:0000256" key="2">
    <source>
        <dbReference type="ARBA" id="ARBA00023002"/>
    </source>
</evidence>
<evidence type="ECO:0000313" key="5">
    <source>
        <dbReference type="EMBL" id="AWH93311.1"/>
    </source>
</evidence>
<dbReference type="AlphaFoldDB" id="A0A2S1RAR2"/>
<dbReference type="Pfam" id="PF00106">
    <property type="entry name" value="adh_short"/>
    <property type="match status" value="1"/>
</dbReference>
<dbReference type="OrthoDB" id="210852at2"/>
<dbReference type="PANTHER" id="PTHR43976">
    <property type="entry name" value="SHORT CHAIN DEHYDROGENASE"/>
    <property type="match status" value="1"/>
</dbReference>
<reference evidence="5 6" key="1">
    <citation type="submission" date="2016-04" db="EMBL/GenBank/DDBJ databases">
        <title>Complete genome sequence of Dietzia lutea YIM 80766T, a strain isolated from desert soil in Egypt.</title>
        <authorList>
            <person name="Zhao J."/>
            <person name="Hu B."/>
            <person name="Geng S."/>
            <person name="Nie Y."/>
            <person name="Tang Y."/>
        </authorList>
    </citation>
    <scope>NUCLEOTIDE SEQUENCE [LARGE SCALE GENOMIC DNA]</scope>
    <source>
        <strain evidence="5 6">YIM 80766</strain>
    </source>
</reference>
<proteinExistence type="inferred from homology"/>
<dbReference type="KEGG" id="dlu:A6035_15255"/>
<dbReference type="InterPro" id="IPR002347">
    <property type="entry name" value="SDR_fam"/>
</dbReference>
<evidence type="ECO:0000259" key="4">
    <source>
        <dbReference type="SMART" id="SM00822"/>
    </source>
</evidence>
<dbReference type="Proteomes" id="UP000244928">
    <property type="component" value="Chromosome"/>
</dbReference>
<dbReference type="SMART" id="SM00822">
    <property type="entry name" value="PKS_KR"/>
    <property type="match status" value="1"/>
</dbReference>
<dbReference type="EMBL" id="CP015449">
    <property type="protein sequence ID" value="AWH93311.1"/>
    <property type="molecule type" value="Genomic_DNA"/>
</dbReference>
<gene>
    <name evidence="5" type="ORF">A6035_15255</name>
</gene>
<sequence length="304" mass="32670">MRLPKVPLPALSLPAVSLSALPLPGFDRLPFSSSSPSPADTHRRVLVTGGASGLGLALATAFLERGDRVIVTDLAPTDARPDTVPDDARYLRLDVRSEDEWQAVRAEVEAIWGGLDVLVNNAGIAQGGRIEMLTEDDWRQIVDINLLGVARGCRTFVPMLKAQGSGRIVNTASLAGLVHPPTMSSYTAVKAAVVAISESLRWELEPFGVDVSVVCPSFFRTNLASSLNSSDPAASGFASKLIDRSERGATEIAAEVMTGLDAGRFLILPDPEARRSYRGKRLLPAAYEKTMTEMGRKFARATRE</sequence>
<dbReference type="GO" id="GO:0016491">
    <property type="term" value="F:oxidoreductase activity"/>
    <property type="evidence" value="ECO:0007669"/>
    <property type="project" value="UniProtKB-KW"/>
</dbReference>
<evidence type="ECO:0000256" key="1">
    <source>
        <dbReference type="ARBA" id="ARBA00006484"/>
    </source>
</evidence>
<dbReference type="InterPro" id="IPR057326">
    <property type="entry name" value="KR_dom"/>
</dbReference>
<feature type="domain" description="Ketoreductase" evidence="4">
    <location>
        <begin position="43"/>
        <end position="222"/>
    </location>
</feature>
<organism evidence="5 6">
    <name type="scientific">Dietzia lutea</name>
    <dbReference type="NCBI Taxonomy" id="546160"/>
    <lineage>
        <taxon>Bacteria</taxon>
        <taxon>Bacillati</taxon>
        <taxon>Actinomycetota</taxon>
        <taxon>Actinomycetes</taxon>
        <taxon>Mycobacteriales</taxon>
        <taxon>Dietziaceae</taxon>
        <taxon>Dietzia</taxon>
    </lineage>
</organism>
<keyword evidence="6" id="KW-1185">Reference proteome</keyword>
<keyword evidence="2" id="KW-0560">Oxidoreductase</keyword>
<dbReference type="InterPro" id="IPR051911">
    <property type="entry name" value="SDR_oxidoreductase"/>
</dbReference>
<dbReference type="RefSeq" id="WP_108848665.1">
    <property type="nucleotide sequence ID" value="NZ_CP015449.1"/>
</dbReference>
<evidence type="ECO:0000313" key="6">
    <source>
        <dbReference type="Proteomes" id="UP000244928"/>
    </source>
</evidence>
<comment type="similarity">
    <text evidence="1 3">Belongs to the short-chain dehydrogenases/reductases (SDR) family.</text>
</comment>
<dbReference type="PANTHER" id="PTHR43976:SF16">
    <property type="entry name" value="SHORT-CHAIN DEHYDROGENASE_REDUCTASE FAMILY PROTEIN"/>
    <property type="match status" value="1"/>
</dbReference>
<dbReference type="Gene3D" id="3.40.50.720">
    <property type="entry name" value="NAD(P)-binding Rossmann-like Domain"/>
    <property type="match status" value="1"/>
</dbReference>
<dbReference type="SUPFAM" id="SSF51735">
    <property type="entry name" value="NAD(P)-binding Rossmann-fold domains"/>
    <property type="match status" value="1"/>
</dbReference>
<dbReference type="InterPro" id="IPR036291">
    <property type="entry name" value="NAD(P)-bd_dom_sf"/>
</dbReference>
<name>A0A2S1RAR2_9ACTN</name>
<dbReference type="PRINTS" id="PR00081">
    <property type="entry name" value="GDHRDH"/>
</dbReference>
<protein>
    <submittedName>
        <fullName evidence="5">Short-chain dehydrogenase</fullName>
    </submittedName>
</protein>
<dbReference type="PRINTS" id="PR00080">
    <property type="entry name" value="SDRFAMILY"/>
</dbReference>
<evidence type="ECO:0000256" key="3">
    <source>
        <dbReference type="RuleBase" id="RU000363"/>
    </source>
</evidence>